<reference evidence="1 2" key="1">
    <citation type="submission" date="2020-03" db="EMBL/GenBank/DDBJ databases">
        <title>Genomic Encyclopedia of Type Strains, Phase IV (KMG-IV): sequencing the most valuable type-strain genomes for metagenomic binning, comparative biology and taxonomic classification.</title>
        <authorList>
            <person name="Goeker M."/>
        </authorList>
    </citation>
    <scope>NUCLEOTIDE SEQUENCE [LARGE SCALE GENOMIC DNA]</scope>
    <source>
        <strain evidence="1 2">DSM 101599</strain>
    </source>
</reference>
<protein>
    <submittedName>
        <fullName evidence="1">Uncharacterized protein</fullName>
    </submittedName>
</protein>
<accession>A0ABX0U7F9</accession>
<gene>
    <name evidence="1" type="ORF">FHR24_001227</name>
</gene>
<organism evidence="1 2">
    <name type="scientific">Wenyingzhuangia heitensis</name>
    <dbReference type="NCBI Taxonomy" id="1487859"/>
    <lineage>
        <taxon>Bacteria</taxon>
        <taxon>Pseudomonadati</taxon>
        <taxon>Bacteroidota</taxon>
        <taxon>Flavobacteriia</taxon>
        <taxon>Flavobacteriales</taxon>
        <taxon>Flavobacteriaceae</taxon>
        <taxon>Wenyingzhuangia</taxon>
    </lineage>
</organism>
<name>A0ABX0U7F9_9FLAO</name>
<keyword evidence="2" id="KW-1185">Reference proteome</keyword>
<dbReference type="EMBL" id="JAASQL010000001">
    <property type="protein sequence ID" value="NIJ44788.1"/>
    <property type="molecule type" value="Genomic_DNA"/>
</dbReference>
<comment type="caution">
    <text evidence="1">The sequence shown here is derived from an EMBL/GenBank/DDBJ whole genome shotgun (WGS) entry which is preliminary data.</text>
</comment>
<evidence type="ECO:0000313" key="1">
    <source>
        <dbReference type="EMBL" id="NIJ44788.1"/>
    </source>
</evidence>
<sequence>MKNVVFFLLLSLNLQAQNCSELPKIRAIFQAGVNEEQLEDMLLLCKKSTCDKTTPYHAAATMKKAEFVWSPISKLSNFNKGKKMLENFIDKNNKNIEARYIRWLTQKMAPSFLNYNSSIDKDYAFIIQNIDESNIEKSYQKTILNHLKKIQNE</sequence>
<evidence type="ECO:0000313" key="2">
    <source>
        <dbReference type="Proteomes" id="UP000745859"/>
    </source>
</evidence>
<dbReference type="Proteomes" id="UP000745859">
    <property type="component" value="Unassembled WGS sequence"/>
</dbReference>
<dbReference type="RefSeq" id="WP_167185446.1">
    <property type="nucleotide sequence ID" value="NZ_JAASQL010000001.1"/>
</dbReference>
<proteinExistence type="predicted"/>